<dbReference type="WBParaSite" id="PS1159_v2.g24795.t1">
    <property type="protein sequence ID" value="PS1159_v2.g24795.t1"/>
    <property type="gene ID" value="PS1159_v2.g24795"/>
</dbReference>
<proteinExistence type="predicted"/>
<dbReference type="Proteomes" id="UP000887580">
    <property type="component" value="Unplaced"/>
</dbReference>
<organism evidence="1 2">
    <name type="scientific">Panagrolaimus sp. PS1159</name>
    <dbReference type="NCBI Taxonomy" id="55785"/>
    <lineage>
        <taxon>Eukaryota</taxon>
        <taxon>Metazoa</taxon>
        <taxon>Ecdysozoa</taxon>
        <taxon>Nematoda</taxon>
        <taxon>Chromadorea</taxon>
        <taxon>Rhabditida</taxon>
        <taxon>Tylenchina</taxon>
        <taxon>Panagrolaimomorpha</taxon>
        <taxon>Panagrolaimoidea</taxon>
        <taxon>Panagrolaimidae</taxon>
        <taxon>Panagrolaimus</taxon>
    </lineage>
</organism>
<reference evidence="2" key="1">
    <citation type="submission" date="2022-11" db="UniProtKB">
        <authorList>
            <consortium name="WormBaseParasite"/>
        </authorList>
    </citation>
    <scope>IDENTIFICATION</scope>
</reference>
<protein>
    <submittedName>
        <fullName evidence="2">Uncharacterized protein</fullName>
    </submittedName>
</protein>
<name>A0AC35G986_9BILA</name>
<evidence type="ECO:0000313" key="1">
    <source>
        <dbReference type="Proteomes" id="UP000887580"/>
    </source>
</evidence>
<evidence type="ECO:0000313" key="2">
    <source>
        <dbReference type="WBParaSite" id="PS1159_v2.g24795.t1"/>
    </source>
</evidence>
<sequence length="147" mass="17389">MKMLFPLVIPKIYKCDAKILSLENQIFSYSDFTFLASNAEKIYFEEVTLMNENGSIVPLENFFETLPKIKTFFYKCDTNLSNITLETENKSTPFHLDFGISISDTYKTRLEKIIDEFIEVGKFDYKIMISFFGLDIEKYRRLLELFF</sequence>
<accession>A0AC35G986</accession>